<sequence>MESEEKDEFIELLFGFSLCQSDILRCLAQHGCNISDRRLRRILAKKKLCRRKFSDIDDVASFVNNDLKDSGQQHGYRFMWQKLKDNGLNARNDDVRVIIRCLDPEGVVFRGCSRIVRGDAGTENVNVERIQVHLMGNGRNGCRTTYIKSKSTSNQRIECFWGQLRKQCAEYWIVLLSTLEDKWNFEADFVDKSLCQFCFVGQLQNELDAMLLSWNNHVIRKTRRGLPSGRPSVMYEFPSLYGVRSYQTDIRSGELENHEILCFCELAFPVTICFNFIVIP</sequence>
<dbReference type="HOGENOM" id="CLU_967410_0_0_1"/>
<dbReference type="AlphaFoldDB" id="R7TM39"/>
<accession>R7TM39</accession>
<dbReference type="OMA" id="RCTENEH"/>
<protein>
    <recommendedName>
        <fullName evidence="1">Integrase core domain-containing protein</fullName>
    </recommendedName>
</protein>
<dbReference type="EMBL" id="AMQN01002876">
    <property type="status" value="NOT_ANNOTATED_CDS"/>
    <property type="molecule type" value="Genomic_DNA"/>
</dbReference>
<dbReference type="OrthoDB" id="6141539at2759"/>
<dbReference type="PANTHER" id="PTHR46791:SF13">
    <property type="entry name" value="CLR5 DOMAIN-CONTAINING PROTEIN"/>
    <property type="match status" value="1"/>
</dbReference>
<dbReference type="Proteomes" id="UP000014760">
    <property type="component" value="Unassembled WGS sequence"/>
</dbReference>
<dbReference type="EnsemblMetazoa" id="CapteT215021">
    <property type="protein sequence ID" value="CapteP215021"/>
    <property type="gene ID" value="CapteG215021"/>
</dbReference>
<dbReference type="EMBL" id="KB310235">
    <property type="protein sequence ID" value="ELT92160.1"/>
    <property type="molecule type" value="Genomic_DNA"/>
</dbReference>
<evidence type="ECO:0000259" key="1">
    <source>
        <dbReference type="Pfam" id="PF24764"/>
    </source>
</evidence>
<proteinExistence type="predicted"/>
<feature type="domain" description="Integrase core" evidence="1">
    <location>
        <begin position="111"/>
        <end position="225"/>
    </location>
</feature>
<keyword evidence="4" id="KW-1185">Reference proteome</keyword>
<reference evidence="2 4" key="2">
    <citation type="journal article" date="2013" name="Nature">
        <title>Insights into bilaterian evolution from three spiralian genomes.</title>
        <authorList>
            <person name="Simakov O."/>
            <person name="Marletaz F."/>
            <person name="Cho S.J."/>
            <person name="Edsinger-Gonzales E."/>
            <person name="Havlak P."/>
            <person name="Hellsten U."/>
            <person name="Kuo D.H."/>
            <person name="Larsson T."/>
            <person name="Lv J."/>
            <person name="Arendt D."/>
            <person name="Savage R."/>
            <person name="Osoegawa K."/>
            <person name="de Jong P."/>
            <person name="Grimwood J."/>
            <person name="Chapman J.A."/>
            <person name="Shapiro H."/>
            <person name="Aerts A."/>
            <person name="Otillar R.P."/>
            <person name="Terry A.Y."/>
            <person name="Boore J.L."/>
            <person name="Grigoriev I.V."/>
            <person name="Lindberg D.R."/>
            <person name="Seaver E.C."/>
            <person name="Weisblat D.A."/>
            <person name="Putnam N.H."/>
            <person name="Rokhsar D.S."/>
        </authorList>
    </citation>
    <scope>NUCLEOTIDE SEQUENCE</scope>
    <source>
        <strain evidence="2 4">I ESC-2004</strain>
    </source>
</reference>
<dbReference type="STRING" id="283909.R7TM39"/>
<reference evidence="4" key="1">
    <citation type="submission" date="2012-12" db="EMBL/GenBank/DDBJ databases">
        <authorList>
            <person name="Hellsten U."/>
            <person name="Grimwood J."/>
            <person name="Chapman J.A."/>
            <person name="Shapiro H."/>
            <person name="Aerts A."/>
            <person name="Otillar R.P."/>
            <person name="Terry A.Y."/>
            <person name="Boore J.L."/>
            <person name="Simakov O."/>
            <person name="Marletaz F."/>
            <person name="Cho S.-J."/>
            <person name="Edsinger-Gonzales E."/>
            <person name="Havlak P."/>
            <person name="Kuo D.-H."/>
            <person name="Larsson T."/>
            <person name="Lv J."/>
            <person name="Arendt D."/>
            <person name="Savage R."/>
            <person name="Osoegawa K."/>
            <person name="de Jong P."/>
            <person name="Lindberg D.R."/>
            <person name="Seaver E.C."/>
            <person name="Weisblat D.A."/>
            <person name="Putnam N.H."/>
            <person name="Grigoriev I.V."/>
            <person name="Rokhsar D.S."/>
        </authorList>
    </citation>
    <scope>NUCLEOTIDE SEQUENCE</scope>
    <source>
        <strain evidence="4">I ESC-2004</strain>
    </source>
</reference>
<evidence type="ECO:0000313" key="4">
    <source>
        <dbReference type="Proteomes" id="UP000014760"/>
    </source>
</evidence>
<reference evidence="3" key="3">
    <citation type="submission" date="2015-06" db="UniProtKB">
        <authorList>
            <consortium name="EnsemblMetazoa"/>
        </authorList>
    </citation>
    <scope>IDENTIFICATION</scope>
</reference>
<organism evidence="2">
    <name type="scientific">Capitella teleta</name>
    <name type="common">Polychaete worm</name>
    <dbReference type="NCBI Taxonomy" id="283909"/>
    <lineage>
        <taxon>Eukaryota</taxon>
        <taxon>Metazoa</taxon>
        <taxon>Spiralia</taxon>
        <taxon>Lophotrochozoa</taxon>
        <taxon>Annelida</taxon>
        <taxon>Polychaeta</taxon>
        <taxon>Sedentaria</taxon>
        <taxon>Scolecida</taxon>
        <taxon>Capitellidae</taxon>
        <taxon>Capitella</taxon>
    </lineage>
</organism>
<dbReference type="Pfam" id="PF24764">
    <property type="entry name" value="rva_4"/>
    <property type="match status" value="1"/>
</dbReference>
<evidence type="ECO:0000313" key="2">
    <source>
        <dbReference type="EMBL" id="ELT92160.1"/>
    </source>
</evidence>
<name>R7TM39_CAPTE</name>
<evidence type="ECO:0000313" key="3">
    <source>
        <dbReference type="EnsemblMetazoa" id="CapteP215021"/>
    </source>
</evidence>
<gene>
    <name evidence="2" type="ORF">CAPTEDRAFT_215021</name>
</gene>
<dbReference type="InterPro" id="IPR058913">
    <property type="entry name" value="Integrase_dom_put"/>
</dbReference>
<dbReference type="PANTHER" id="PTHR46791">
    <property type="entry name" value="EXPRESSED PROTEIN"/>
    <property type="match status" value="1"/>
</dbReference>